<dbReference type="WBParaSite" id="L893_g24841.t1">
    <property type="protein sequence ID" value="L893_g24841.t1"/>
    <property type="gene ID" value="L893_g24841"/>
</dbReference>
<dbReference type="Proteomes" id="UP000095287">
    <property type="component" value="Unplaced"/>
</dbReference>
<feature type="transmembrane region" description="Helical" evidence="1">
    <location>
        <begin position="6"/>
        <end position="24"/>
    </location>
</feature>
<protein>
    <submittedName>
        <fullName evidence="3">G_PROTEIN_RECEP_F1_2 domain-containing protein</fullName>
    </submittedName>
</protein>
<sequence length="290" mass="32919">MQLLCHGAALLDLLLEPYFIYLILRCSPPAMSTYRWYLLAISFSNLILTVDYAVIWSPIVDTQGFDLCLPSSHLDDLYVHFLFVVFAVALSAQWQILLISLAYAVTVICWPLQARLFRSTKFPIFLIPFVCLPSAIICPMIYILFTNNVCMNLSPRPASYPLIVTFTTYALCYIIVSLYLLRKLGKSIRERTSSTSTQSVTLVKIVRRNYLSLMVIMIASDIAPTFLILGGFAFIRADFFRALMIFTVRYTSISACSYSWVATVVTIVFTTPYRTKTLQVLRSISALLPR</sequence>
<accession>A0A1I7ZC20</accession>
<reference evidence="3" key="1">
    <citation type="submission" date="2016-11" db="UniProtKB">
        <authorList>
            <consortium name="WormBaseParasite"/>
        </authorList>
    </citation>
    <scope>IDENTIFICATION</scope>
</reference>
<feature type="transmembrane region" description="Helical" evidence="1">
    <location>
        <begin position="210"/>
        <end position="235"/>
    </location>
</feature>
<feature type="transmembrane region" description="Helical" evidence="1">
    <location>
        <begin position="77"/>
        <end position="110"/>
    </location>
</feature>
<proteinExistence type="predicted"/>
<keyword evidence="1" id="KW-0812">Transmembrane</keyword>
<evidence type="ECO:0000256" key="1">
    <source>
        <dbReference type="SAM" id="Phobius"/>
    </source>
</evidence>
<keyword evidence="2" id="KW-1185">Reference proteome</keyword>
<evidence type="ECO:0000313" key="3">
    <source>
        <dbReference type="WBParaSite" id="L893_g24841.t1"/>
    </source>
</evidence>
<name>A0A1I7ZC20_9BILA</name>
<keyword evidence="1" id="KW-0472">Membrane</keyword>
<feature type="transmembrane region" description="Helical" evidence="1">
    <location>
        <begin position="122"/>
        <end position="145"/>
    </location>
</feature>
<feature type="transmembrane region" description="Helical" evidence="1">
    <location>
        <begin position="160"/>
        <end position="181"/>
    </location>
</feature>
<feature type="transmembrane region" description="Helical" evidence="1">
    <location>
        <begin position="36"/>
        <end position="57"/>
    </location>
</feature>
<keyword evidence="1" id="KW-1133">Transmembrane helix</keyword>
<evidence type="ECO:0000313" key="2">
    <source>
        <dbReference type="Proteomes" id="UP000095287"/>
    </source>
</evidence>
<dbReference type="AlphaFoldDB" id="A0A1I7ZC20"/>
<organism evidence="2 3">
    <name type="scientific">Steinernema glaseri</name>
    <dbReference type="NCBI Taxonomy" id="37863"/>
    <lineage>
        <taxon>Eukaryota</taxon>
        <taxon>Metazoa</taxon>
        <taxon>Ecdysozoa</taxon>
        <taxon>Nematoda</taxon>
        <taxon>Chromadorea</taxon>
        <taxon>Rhabditida</taxon>
        <taxon>Tylenchina</taxon>
        <taxon>Panagrolaimomorpha</taxon>
        <taxon>Strongyloidoidea</taxon>
        <taxon>Steinernematidae</taxon>
        <taxon>Steinernema</taxon>
    </lineage>
</organism>
<feature type="transmembrane region" description="Helical" evidence="1">
    <location>
        <begin position="247"/>
        <end position="269"/>
    </location>
</feature>